<evidence type="ECO:0000313" key="3">
    <source>
        <dbReference type="Proteomes" id="UP000237104"/>
    </source>
</evidence>
<evidence type="ECO:0000313" key="2">
    <source>
        <dbReference type="EMBL" id="POH59653.1"/>
    </source>
</evidence>
<feature type="region of interest" description="Disordered" evidence="1">
    <location>
        <begin position="125"/>
        <end position="145"/>
    </location>
</feature>
<reference evidence="2 3" key="1">
    <citation type="submission" date="2018-01" db="EMBL/GenBank/DDBJ databases">
        <title>Cryobacterium sp. nov., from glaciers in China.</title>
        <authorList>
            <person name="Liu Q."/>
            <person name="Xin Y.-H."/>
        </authorList>
    </citation>
    <scope>NUCLEOTIDE SEQUENCE [LARGE SCALE GENOMIC DNA]</scope>
    <source>
        <strain evidence="2 3">TMB1-8</strain>
    </source>
</reference>
<dbReference type="EMBL" id="PPXF01000065">
    <property type="protein sequence ID" value="POH59653.1"/>
    <property type="molecule type" value="Genomic_DNA"/>
</dbReference>
<sequence length="145" mass="16014">MFDKGLRTAEPRWISVVFLQGDEALAVLSTIDLRGAIAAIQHLQQWDYGDETVDAALINGYVYDRIPAGRTDRIIEDDGSPYALTYSKQFGYVSLLRRYPDEPEPNLARTPRVASAQLAQSRQPAANWASTQARSSAKSAQAISL</sequence>
<organism evidence="2 3">
    <name type="scientific">Cryobacterium zongtaii</name>
    <dbReference type="NCBI Taxonomy" id="1259217"/>
    <lineage>
        <taxon>Bacteria</taxon>
        <taxon>Bacillati</taxon>
        <taxon>Actinomycetota</taxon>
        <taxon>Actinomycetes</taxon>
        <taxon>Micrococcales</taxon>
        <taxon>Microbacteriaceae</taxon>
        <taxon>Cryobacterium</taxon>
    </lineage>
</organism>
<dbReference type="AlphaFoldDB" id="A0A2S3Z5Y8"/>
<name>A0A2S3Z5Y8_9MICO</name>
<dbReference type="Proteomes" id="UP000237104">
    <property type="component" value="Unassembled WGS sequence"/>
</dbReference>
<proteinExistence type="predicted"/>
<gene>
    <name evidence="2" type="ORF">C3B59_17325</name>
</gene>
<accession>A0A2S3Z5Y8</accession>
<comment type="caution">
    <text evidence="2">The sequence shown here is derived from an EMBL/GenBank/DDBJ whole genome shotgun (WGS) entry which is preliminary data.</text>
</comment>
<protein>
    <submittedName>
        <fullName evidence="2">Uncharacterized protein</fullName>
    </submittedName>
</protein>
<evidence type="ECO:0000256" key="1">
    <source>
        <dbReference type="SAM" id="MobiDB-lite"/>
    </source>
</evidence>